<organism evidence="2 3">
    <name type="scientific">Prauserella shujinwangii</name>
    <dbReference type="NCBI Taxonomy" id="1453103"/>
    <lineage>
        <taxon>Bacteria</taxon>
        <taxon>Bacillati</taxon>
        <taxon>Actinomycetota</taxon>
        <taxon>Actinomycetes</taxon>
        <taxon>Pseudonocardiales</taxon>
        <taxon>Pseudonocardiaceae</taxon>
        <taxon>Prauserella</taxon>
    </lineage>
</organism>
<comment type="caution">
    <text evidence="2">The sequence shown here is derived from an EMBL/GenBank/DDBJ whole genome shotgun (WGS) entry which is preliminary data.</text>
</comment>
<evidence type="ECO:0000259" key="1">
    <source>
        <dbReference type="Pfam" id="PF00149"/>
    </source>
</evidence>
<dbReference type="Proteomes" id="UP000238362">
    <property type="component" value="Unassembled WGS sequence"/>
</dbReference>
<sequence length="221" mass="24364">MPRALVVADEVDERLWTDQVRGLPVDLVLAAGDLPFDYLEFLASALDRPLVFVPGNHDPDLSGFTRSAGLSLRAGFPEPWPGPVGGVNADGRVVDVAGLRIAGLGGSPRYREGPNQWTQAQQARRARRLAVRAWWRARRDGRHVDVLLTHAPPRGVGDREDPAHRGFTCLHRTVERLRPAWLLHGHVHPHGERPAEHRIGDTRVRNVVGRHVLELGSGGSP</sequence>
<dbReference type="Gene3D" id="3.60.21.10">
    <property type="match status" value="1"/>
</dbReference>
<evidence type="ECO:0000313" key="2">
    <source>
        <dbReference type="EMBL" id="PRX44234.1"/>
    </source>
</evidence>
<dbReference type="OrthoDB" id="9783591at2"/>
<keyword evidence="3" id="KW-1185">Reference proteome</keyword>
<accession>A0A2T0LMD4</accession>
<dbReference type="AlphaFoldDB" id="A0A2T0LMD4"/>
<dbReference type="PANTHER" id="PTHR12905:SF0">
    <property type="entry name" value="CALCINEURIN-LIKE PHOSPHOESTERASE DOMAIN-CONTAINING PROTEIN"/>
    <property type="match status" value="1"/>
</dbReference>
<protein>
    <submittedName>
        <fullName evidence="2">Icc-related predicted phosphoesterase</fullName>
    </submittedName>
</protein>
<feature type="domain" description="Calcineurin-like phosphoesterase" evidence="1">
    <location>
        <begin position="20"/>
        <end position="189"/>
    </location>
</feature>
<reference evidence="2 3" key="1">
    <citation type="submission" date="2018-03" db="EMBL/GenBank/DDBJ databases">
        <title>Genomic Encyclopedia of Type Strains, Phase III (KMG-III): the genomes of soil and plant-associated and newly described type strains.</title>
        <authorList>
            <person name="Whitman W."/>
        </authorList>
    </citation>
    <scope>NUCLEOTIDE SEQUENCE [LARGE SCALE GENOMIC DNA]</scope>
    <source>
        <strain evidence="2 3">CGMCC 4.7125</strain>
    </source>
</reference>
<dbReference type="SUPFAM" id="SSF56300">
    <property type="entry name" value="Metallo-dependent phosphatases"/>
    <property type="match status" value="1"/>
</dbReference>
<dbReference type="InterPro" id="IPR029052">
    <property type="entry name" value="Metallo-depent_PP-like"/>
</dbReference>
<name>A0A2T0LMD4_9PSEU</name>
<dbReference type="RefSeq" id="WP_106181550.1">
    <property type="nucleotide sequence ID" value="NZ_PVNH01000012.1"/>
</dbReference>
<dbReference type="EMBL" id="PVNH01000012">
    <property type="protein sequence ID" value="PRX44234.1"/>
    <property type="molecule type" value="Genomic_DNA"/>
</dbReference>
<dbReference type="Pfam" id="PF00149">
    <property type="entry name" value="Metallophos"/>
    <property type="match status" value="1"/>
</dbReference>
<gene>
    <name evidence="2" type="ORF">B0I33_112112</name>
</gene>
<dbReference type="InterPro" id="IPR051693">
    <property type="entry name" value="UPF0046_metallophosphoest"/>
</dbReference>
<dbReference type="PANTHER" id="PTHR12905">
    <property type="entry name" value="METALLOPHOSPHOESTERASE"/>
    <property type="match status" value="1"/>
</dbReference>
<dbReference type="InterPro" id="IPR004843">
    <property type="entry name" value="Calcineurin-like_PHP"/>
</dbReference>
<proteinExistence type="predicted"/>
<dbReference type="GO" id="GO:0016787">
    <property type="term" value="F:hydrolase activity"/>
    <property type="evidence" value="ECO:0007669"/>
    <property type="project" value="InterPro"/>
</dbReference>
<evidence type="ECO:0000313" key="3">
    <source>
        <dbReference type="Proteomes" id="UP000238362"/>
    </source>
</evidence>